<organism evidence="5 6">
    <name type="scientific">Anaerosporobacter mobilis DSM 15930</name>
    <dbReference type="NCBI Taxonomy" id="1120996"/>
    <lineage>
        <taxon>Bacteria</taxon>
        <taxon>Bacillati</taxon>
        <taxon>Bacillota</taxon>
        <taxon>Clostridia</taxon>
        <taxon>Lachnospirales</taxon>
        <taxon>Lachnospiraceae</taxon>
        <taxon>Anaerosporobacter</taxon>
    </lineage>
</organism>
<protein>
    <recommendedName>
        <fullName evidence="4">Calcineurin-like phosphoesterase domain-containing protein</fullName>
    </recommendedName>
</protein>
<evidence type="ECO:0000256" key="2">
    <source>
        <dbReference type="ARBA" id="ARBA00022801"/>
    </source>
</evidence>
<dbReference type="InterPro" id="IPR051158">
    <property type="entry name" value="Metallophosphoesterase_sf"/>
</dbReference>
<feature type="transmembrane region" description="Helical" evidence="3">
    <location>
        <begin position="21"/>
        <end position="39"/>
    </location>
</feature>
<dbReference type="EMBL" id="FRCP01000015">
    <property type="protein sequence ID" value="SHM73379.1"/>
    <property type="molecule type" value="Genomic_DNA"/>
</dbReference>
<name>A0A1M7L648_9FIRM</name>
<reference evidence="5 6" key="1">
    <citation type="submission" date="2016-11" db="EMBL/GenBank/DDBJ databases">
        <authorList>
            <person name="Jaros S."/>
            <person name="Januszkiewicz K."/>
            <person name="Wedrychowicz H."/>
        </authorList>
    </citation>
    <scope>NUCLEOTIDE SEQUENCE [LARGE SCALE GENOMIC DNA]</scope>
    <source>
        <strain evidence="5 6">DSM 15930</strain>
    </source>
</reference>
<evidence type="ECO:0000256" key="1">
    <source>
        <dbReference type="ARBA" id="ARBA00022723"/>
    </source>
</evidence>
<proteinExistence type="predicted"/>
<dbReference type="GO" id="GO:0016020">
    <property type="term" value="C:membrane"/>
    <property type="evidence" value="ECO:0007669"/>
    <property type="project" value="GOC"/>
</dbReference>
<evidence type="ECO:0000313" key="5">
    <source>
        <dbReference type="EMBL" id="SHM73379.1"/>
    </source>
</evidence>
<accession>A0A1M7L648</accession>
<dbReference type="Proteomes" id="UP000184038">
    <property type="component" value="Unassembled WGS sequence"/>
</dbReference>
<dbReference type="Gene3D" id="3.60.21.10">
    <property type="match status" value="1"/>
</dbReference>
<dbReference type="GO" id="GO:0009245">
    <property type="term" value="P:lipid A biosynthetic process"/>
    <property type="evidence" value="ECO:0007669"/>
    <property type="project" value="TreeGrafter"/>
</dbReference>
<keyword evidence="6" id="KW-1185">Reference proteome</keyword>
<keyword evidence="3" id="KW-0472">Membrane</keyword>
<dbReference type="PANTHER" id="PTHR31302:SF31">
    <property type="entry name" value="PHOSPHODIESTERASE YAEI"/>
    <property type="match status" value="1"/>
</dbReference>
<dbReference type="GO" id="GO:0046872">
    <property type="term" value="F:metal ion binding"/>
    <property type="evidence" value="ECO:0007669"/>
    <property type="project" value="UniProtKB-KW"/>
</dbReference>
<keyword evidence="1" id="KW-0479">Metal-binding</keyword>
<dbReference type="GO" id="GO:0008758">
    <property type="term" value="F:UDP-2,3-diacylglucosamine hydrolase activity"/>
    <property type="evidence" value="ECO:0007669"/>
    <property type="project" value="TreeGrafter"/>
</dbReference>
<keyword evidence="2" id="KW-0378">Hydrolase</keyword>
<dbReference type="RefSeq" id="WP_242952557.1">
    <property type="nucleotide sequence ID" value="NZ_FRCP01000015.1"/>
</dbReference>
<evidence type="ECO:0000259" key="4">
    <source>
        <dbReference type="Pfam" id="PF00149"/>
    </source>
</evidence>
<dbReference type="PANTHER" id="PTHR31302">
    <property type="entry name" value="TRANSMEMBRANE PROTEIN WITH METALLOPHOSPHOESTERASE DOMAIN-RELATED"/>
    <property type="match status" value="1"/>
</dbReference>
<evidence type="ECO:0000313" key="6">
    <source>
        <dbReference type="Proteomes" id="UP000184038"/>
    </source>
</evidence>
<evidence type="ECO:0000256" key="3">
    <source>
        <dbReference type="SAM" id="Phobius"/>
    </source>
</evidence>
<keyword evidence="3" id="KW-1133">Transmembrane helix</keyword>
<dbReference type="InterPro" id="IPR029052">
    <property type="entry name" value="Metallo-depent_PP-like"/>
</dbReference>
<gene>
    <name evidence="5" type="ORF">SAMN02746066_03096</name>
</gene>
<dbReference type="Pfam" id="PF00149">
    <property type="entry name" value="Metallophos"/>
    <property type="match status" value="1"/>
</dbReference>
<sequence>MRKNKRDIANKNKKISKSVKVLSTIGVLMFGTVALWQGLTVKQYNVNSDKIKSPVRIMAITDLHSTIYGSKQKNLIEKIQTYDPDVIILVGDIAVDKVPHKGTKLLLSAIGRKYPCYYVTGNHEFLSGEVTYIKEMIRSYGVTILEGNSSLIEVDGQQIRIAGVDDPYGFNGYAYYEDGITDEWREQFNNCNEETGDGIYSILLSHRPELTEIYKNSGFDLVVAGHAHGGQVRIPGILNGLLAPNQGLFPKYAGGLYELEDTTMVVSRGLSRNIIPRVFNPPEIVVIDLEPLK</sequence>
<dbReference type="InterPro" id="IPR004843">
    <property type="entry name" value="Calcineurin-like_PHP"/>
</dbReference>
<dbReference type="STRING" id="1120996.SAMN02746066_03096"/>
<feature type="domain" description="Calcineurin-like phosphoesterase" evidence="4">
    <location>
        <begin position="56"/>
        <end position="229"/>
    </location>
</feature>
<keyword evidence="3" id="KW-0812">Transmembrane</keyword>
<dbReference type="AlphaFoldDB" id="A0A1M7L648"/>
<dbReference type="SUPFAM" id="SSF56300">
    <property type="entry name" value="Metallo-dependent phosphatases"/>
    <property type="match status" value="1"/>
</dbReference>